<dbReference type="GO" id="GO:0016740">
    <property type="term" value="F:transferase activity"/>
    <property type="evidence" value="ECO:0007669"/>
    <property type="project" value="UniProtKB-KW"/>
</dbReference>
<comment type="caution">
    <text evidence="1">The sequence shown here is derived from an EMBL/GenBank/DDBJ whole genome shotgun (WGS) entry which is preliminary data.</text>
</comment>
<sequence>MQKYPQSDIFVTAYRIIYANGRCKESRRLPQANGCLPSYWETLGKGYDFVWTSATTVRRTALLVAGEFRLGEKIGQDLDLWARLARNNPCVAYASRVCVDYNRGAEANARTRVKVAYAKAFMEDLEEELKNPNHS</sequence>
<name>K1SNX0_9ZZZZ</name>
<dbReference type="InterPro" id="IPR029044">
    <property type="entry name" value="Nucleotide-diphossugar_trans"/>
</dbReference>
<protein>
    <submittedName>
        <fullName evidence="1">Glycosyltransferase</fullName>
    </submittedName>
</protein>
<evidence type="ECO:0000313" key="1">
    <source>
        <dbReference type="EMBL" id="EKC48986.1"/>
    </source>
</evidence>
<keyword evidence="1" id="KW-0808">Transferase</keyword>
<dbReference type="EMBL" id="AJWY01012777">
    <property type="protein sequence ID" value="EKC48986.1"/>
    <property type="molecule type" value="Genomic_DNA"/>
</dbReference>
<gene>
    <name evidence="1" type="ORF">LEA_18620</name>
</gene>
<proteinExistence type="predicted"/>
<dbReference type="SUPFAM" id="SSF53448">
    <property type="entry name" value="Nucleotide-diphospho-sugar transferases"/>
    <property type="match status" value="1"/>
</dbReference>
<accession>K1SNX0</accession>
<dbReference type="Gene3D" id="3.90.550.10">
    <property type="entry name" value="Spore Coat Polysaccharide Biosynthesis Protein SpsA, Chain A"/>
    <property type="match status" value="1"/>
</dbReference>
<reference evidence="1" key="1">
    <citation type="journal article" date="2013" name="Environ. Microbiol.">
        <title>Microbiota from the distal guts of lean and obese adolescents exhibit partial functional redundancy besides clear differences in community structure.</title>
        <authorList>
            <person name="Ferrer M."/>
            <person name="Ruiz A."/>
            <person name="Lanza F."/>
            <person name="Haange S.B."/>
            <person name="Oberbach A."/>
            <person name="Till H."/>
            <person name="Bargiela R."/>
            <person name="Campoy C."/>
            <person name="Segura M.T."/>
            <person name="Richter M."/>
            <person name="von Bergen M."/>
            <person name="Seifert J."/>
            <person name="Suarez A."/>
        </authorList>
    </citation>
    <scope>NUCLEOTIDE SEQUENCE</scope>
</reference>
<dbReference type="AlphaFoldDB" id="K1SNX0"/>
<feature type="non-terminal residue" evidence="1">
    <location>
        <position position="135"/>
    </location>
</feature>
<organism evidence="1">
    <name type="scientific">human gut metagenome</name>
    <dbReference type="NCBI Taxonomy" id="408170"/>
    <lineage>
        <taxon>unclassified sequences</taxon>
        <taxon>metagenomes</taxon>
        <taxon>organismal metagenomes</taxon>
    </lineage>
</organism>